<dbReference type="InterPro" id="IPR018976">
    <property type="entry name" value="Imelysin-like"/>
</dbReference>
<comment type="subcellular location">
    <subcellularLocation>
        <location evidence="1">Cell envelope</location>
    </subcellularLocation>
</comment>
<evidence type="ECO:0000256" key="3">
    <source>
        <dbReference type="SAM" id="SignalP"/>
    </source>
</evidence>
<evidence type="ECO:0000313" key="5">
    <source>
        <dbReference type="EMBL" id="MBB3702458.1"/>
    </source>
</evidence>
<sequence length="426" mass="46891">MKKIFMYALLFAAASATVLGFNSCSSDDPDHTQTLTEEEMYLQKVLGSYVDNTINPTYASMARNAETFYEHMKALRDAVEKGTATQAMVDKACESWKATRADYEKSEAFLLGAASDYNIDPHIDTWPLDLTALHNLLSSPNLLKNITTSDDEANIEYAHNNLNQNLLGFHAVEFVIFRDGAPRKVASFTSGNDNFNDGVDFTDISALDELKYSVAVSGDLKYSIFELEVCWAGGTEAHKKALEAQERKTTMPSSTITYGENMKKAGQPGSLYTSIKGAVSAILSGDHGCVGIIDEVGQTKMGKPYGLGTNDENKESDPNYIESPFSHNSLTDFWDNIESLNNVWNGGYDASKRSTMSFASYFKKYNPKLGAKVQKAINDAQAKIKACPAPFVTNYKNAQVLAAINACDELTKAIQEADEFIQQKKK</sequence>
<dbReference type="GO" id="GO:0030313">
    <property type="term" value="C:cell envelope"/>
    <property type="evidence" value="ECO:0007669"/>
    <property type="project" value="UniProtKB-SubCell"/>
</dbReference>
<dbReference type="Gene3D" id="1.20.1420.20">
    <property type="entry name" value="M75 peptidase, HXXE motif"/>
    <property type="match status" value="1"/>
</dbReference>
<dbReference type="AlphaFoldDB" id="A0A7W5XXK6"/>
<reference evidence="5 6" key="1">
    <citation type="submission" date="2020-08" db="EMBL/GenBank/DDBJ databases">
        <title>Genomic Encyclopedia of Type Strains, Phase IV (KMG-IV): sequencing the most valuable type-strain genomes for metagenomic binning, comparative biology and taxonomic classification.</title>
        <authorList>
            <person name="Goeker M."/>
        </authorList>
    </citation>
    <scope>NUCLEOTIDE SEQUENCE [LARGE SCALE GENOMIC DNA]</scope>
    <source>
        <strain evidence="5 6">DSM 22548</strain>
    </source>
</reference>
<dbReference type="InterPro" id="IPR034982">
    <property type="entry name" value="Imelysin-like_IrpA"/>
</dbReference>
<feature type="chain" id="PRO_5030725890" description="Imelysin-like domain-containing protein" evidence="3">
    <location>
        <begin position="21"/>
        <end position="426"/>
    </location>
</feature>
<gene>
    <name evidence="5" type="ORF">FHS60_000916</name>
</gene>
<evidence type="ECO:0000259" key="4">
    <source>
        <dbReference type="Pfam" id="PF09375"/>
    </source>
</evidence>
<feature type="signal peptide" evidence="3">
    <location>
        <begin position="1"/>
        <end position="20"/>
    </location>
</feature>
<organism evidence="5 6">
    <name type="scientific">Alloprevotella rava</name>
    <dbReference type="NCBI Taxonomy" id="671218"/>
    <lineage>
        <taxon>Bacteria</taxon>
        <taxon>Pseudomonadati</taxon>
        <taxon>Bacteroidota</taxon>
        <taxon>Bacteroidia</taxon>
        <taxon>Bacteroidales</taxon>
        <taxon>Prevotellaceae</taxon>
        <taxon>Alloprevotella</taxon>
    </lineage>
</organism>
<evidence type="ECO:0000313" key="6">
    <source>
        <dbReference type="Proteomes" id="UP000541425"/>
    </source>
</evidence>
<protein>
    <recommendedName>
        <fullName evidence="4">Imelysin-like domain-containing protein</fullName>
    </recommendedName>
</protein>
<dbReference type="Proteomes" id="UP000541425">
    <property type="component" value="Unassembled WGS sequence"/>
</dbReference>
<accession>A0A7W5XXK6</accession>
<dbReference type="EMBL" id="JACICA010000003">
    <property type="protein sequence ID" value="MBB3702458.1"/>
    <property type="molecule type" value="Genomic_DNA"/>
</dbReference>
<feature type="domain" description="Imelysin-like" evidence="4">
    <location>
        <begin position="56"/>
        <end position="414"/>
    </location>
</feature>
<name>A0A7W5XXK6_9BACT</name>
<dbReference type="Pfam" id="PF09375">
    <property type="entry name" value="Peptidase_M75"/>
    <property type="match status" value="1"/>
</dbReference>
<dbReference type="InterPro" id="IPR038352">
    <property type="entry name" value="Imelysin_sf"/>
</dbReference>
<dbReference type="CDD" id="cd14658">
    <property type="entry name" value="Imelysin-like_IrpA"/>
    <property type="match status" value="1"/>
</dbReference>
<evidence type="ECO:0000256" key="1">
    <source>
        <dbReference type="ARBA" id="ARBA00004196"/>
    </source>
</evidence>
<proteinExistence type="predicted"/>
<evidence type="ECO:0000256" key="2">
    <source>
        <dbReference type="ARBA" id="ARBA00022729"/>
    </source>
</evidence>
<dbReference type="RefSeq" id="WP_183695480.1">
    <property type="nucleotide sequence ID" value="NZ_JACICA010000003.1"/>
</dbReference>
<comment type="caution">
    <text evidence="5">The sequence shown here is derived from an EMBL/GenBank/DDBJ whole genome shotgun (WGS) entry which is preliminary data.</text>
</comment>
<keyword evidence="2 3" id="KW-0732">Signal</keyword>